<reference evidence="1" key="3">
    <citation type="submission" date="2021-11" db="EMBL/GenBank/DDBJ databases">
        <authorList>
            <person name="Munson-Mcgee J."/>
            <person name="Field E."/>
            <person name="Bateson M."/>
            <person name="Rooney C."/>
            <person name="Stepanauskas R."/>
            <person name="Young M."/>
        </authorList>
    </citation>
    <scope>NUCLEOTIDE SEQUENCE</scope>
    <source>
        <strain evidence="1">SCGC AB-777_F03</strain>
    </source>
</reference>
<evidence type="ECO:0000313" key="1">
    <source>
        <dbReference type="EMBL" id="MCC5446874.1"/>
    </source>
</evidence>
<reference evidence="1" key="2">
    <citation type="submission" date="2017-05" db="EMBL/GenBank/DDBJ databases">
        <authorList>
            <person name="Munson-Mcgee J.H."/>
        </authorList>
    </citation>
    <scope>NUCLEOTIDE SEQUENCE</scope>
    <source>
        <strain evidence="1">SCGC AB-777_F03</strain>
    </source>
</reference>
<dbReference type="EMBL" id="QEFP02000003">
    <property type="protein sequence ID" value="MCC5446874.1"/>
    <property type="molecule type" value="Genomic_DNA"/>
</dbReference>
<dbReference type="Proteomes" id="UP000245509">
    <property type="component" value="Unassembled WGS sequence"/>
</dbReference>
<organism evidence="1 2">
    <name type="scientific">Nanobsidianus stetteri</name>
    <dbReference type="NCBI Taxonomy" id="1294122"/>
    <lineage>
        <taxon>Archaea</taxon>
        <taxon>Nanobdellota</taxon>
        <taxon>Candidatus Nanoarchaeia</taxon>
        <taxon>Nanoarchaeales</taxon>
        <taxon>Nanopusillaceae</taxon>
        <taxon>Candidatus Nanobsidianus</taxon>
    </lineage>
</organism>
<proteinExistence type="predicted"/>
<reference evidence="1" key="1">
    <citation type="journal article" date="2015" name="Appl. Environ. Microbiol.">
        <title>Nanoarchaeota, Their Sulfolobales Host, and Nanoarchaeota Virus Distribution across Yellowstone National Park Hot Springs.</title>
        <authorList>
            <person name="Munson-McGee J.H."/>
            <person name="Field E.K."/>
            <person name="Bateson M."/>
            <person name="Rooney C."/>
            <person name="Stepanauskas R."/>
            <person name="Young M.J."/>
        </authorList>
    </citation>
    <scope>NUCLEOTIDE SEQUENCE</scope>
    <source>
        <strain evidence="1">SCGC AB-777_F03</strain>
    </source>
</reference>
<sequence>MKNKKYEYVPCYYCGRMVRLDKAIKLTISPKLKPDVSGEQSPTLILSSPIKIYICPACARYRGISKKDIKNKNKEQEILKKLGIEV</sequence>
<evidence type="ECO:0000313" key="2">
    <source>
        <dbReference type="Proteomes" id="UP000245509"/>
    </source>
</evidence>
<accession>A0AAE3EEW0</accession>
<name>A0AAE3EEW0_NANST</name>
<dbReference type="AlphaFoldDB" id="A0AAE3EEW0"/>
<comment type="caution">
    <text evidence="1">The sequence shown here is derived from an EMBL/GenBank/DDBJ whole genome shotgun (WGS) entry which is preliminary data.</text>
</comment>
<protein>
    <submittedName>
        <fullName evidence="1">Uncharacterized protein</fullName>
    </submittedName>
</protein>
<gene>
    <name evidence="1" type="ORF">DDW03_000435</name>
</gene>
<dbReference type="RefSeq" id="WP_228615090.1">
    <property type="nucleotide sequence ID" value="NZ_QEFP02000003.1"/>
</dbReference>